<dbReference type="HOGENOM" id="CLU_048564_2_0_2"/>
<dbReference type="SUPFAM" id="SSF52518">
    <property type="entry name" value="Thiamin diphosphate-binding fold (THDP-binding)"/>
    <property type="match status" value="1"/>
</dbReference>
<protein>
    <submittedName>
        <fullName evidence="3">2-oxoglutarate synthase</fullName>
    </submittedName>
</protein>
<dbReference type="EMBL" id="CP006019">
    <property type="protein sequence ID" value="AIF69531.1"/>
    <property type="molecule type" value="Genomic_DNA"/>
</dbReference>
<dbReference type="GO" id="GO:0006082">
    <property type="term" value="P:organic acid metabolic process"/>
    <property type="evidence" value="ECO:0007669"/>
    <property type="project" value="UniProtKB-ARBA"/>
</dbReference>
<gene>
    <name evidence="3" type="ORF">PAP_05655</name>
</gene>
<sequence>MEKIHTKYDMAKYLRKEALPTALCPGCGGGTVLNAFANAVDQLKIDPKDLVMVSGIGCSAWIASPYFLADTLHTTHGRAIAFATGVKVGLPDKKVVVISGDGDLAGIGGNHLIHAARRNVDITVILVNNFIYGMTGGQVGPTTPFGANTTTSPYGNIEHPINISETIAAAGASYVARWTTFHVYQLIESIKKALQVKGFSLVEVVSQCPVQFGRRNRMKTPAEMLRWFQKNSVPISKAKNMSPEELEGKIVIGEIISRERPEFTEELNKIIEKLGGGE</sequence>
<dbReference type="AlphaFoldDB" id="A0A075LTT3"/>
<keyword evidence="1" id="KW-0560">Oxidoreductase</keyword>
<dbReference type="GeneID" id="24842254"/>
<dbReference type="STRING" id="1343739.PAP_05655"/>
<reference evidence="3 4" key="2">
    <citation type="journal article" date="2015" name="Genome Announc.">
        <title>Complete Genome Sequence of Hyperthermophilic Piezophilic Archaeon Palaeococcus pacificus DY20341T, Isolated from Deep-Sea Hydrothermal Sediments.</title>
        <authorList>
            <person name="Zeng X."/>
            <person name="Jebbar M."/>
            <person name="Shao Z."/>
        </authorList>
    </citation>
    <scope>NUCLEOTIDE SEQUENCE [LARGE SCALE GENOMIC DNA]</scope>
    <source>
        <strain evidence="3 4">DY20341</strain>
    </source>
</reference>
<dbReference type="PANTHER" id="PTHR48084:SF1">
    <property type="entry name" value="2-OXOGLUTARATE SYNTHASE SUBUNIT KORB"/>
    <property type="match status" value="1"/>
</dbReference>
<name>A0A075LTT3_9EURY</name>
<dbReference type="InterPro" id="IPR011766">
    <property type="entry name" value="TPP_enzyme_TPP-bd"/>
</dbReference>
<evidence type="ECO:0000313" key="4">
    <source>
        <dbReference type="Proteomes" id="UP000027981"/>
    </source>
</evidence>
<dbReference type="RefSeq" id="WP_048165079.1">
    <property type="nucleotide sequence ID" value="NZ_CP006019.1"/>
</dbReference>
<dbReference type="Proteomes" id="UP000027981">
    <property type="component" value="Chromosome"/>
</dbReference>
<dbReference type="InterPro" id="IPR029061">
    <property type="entry name" value="THDP-binding"/>
</dbReference>
<dbReference type="GO" id="GO:0030976">
    <property type="term" value="F:thiamine pyrophosphate binding"/>
    <property type="evidence" value="ECO:0007669"/>
    <property type="project" value="InterPro"/>
</dbReference>
<organism evidence="3 4">
    <name type="scientific">Palaeococcus pacificus DY20341</name>
    <dbReference type="NCBI Taxonomy" id="1343739"/>
    <lineage>
        <taxon>Archaea</taxon>
        <taxon>Methanobacteriati</taxon>
        <taxon>Methanobacteriota</taxon>
        <taxon>Thermococci</taxon>
        <taxon>Thermococcales</taxon>
        <taxon>Thermococcaceae</taxon>
        <taxon>Palaeococcus</taxon>
    </lineage>
</organism>
<dbReference type="GO" id="GO:0016625">
    <property type="term" value="F:oxidoreductase activity, acting on the aldehyde or oxo group of donors, iron-sulfur protein as acceptor"/>
    <property type="evidence" value="ECO:0007669"/>
    <property type="project" value="UniProtKB-ARBA"/>
</dbReference>
<dbReference type="GO" id="GO:0045333">
    <property type="term" value="P:cellular respiration"/>
    <property type="evidence" value="ECO:0007669"/>
    <property type="project" value="UniProtKB-ARBA"/>
</dbReference>
<reference evidence="4" key="1">
    <citation type="submission" date="2013-06" db="EMBL/GenBank/DDBJ databases">
        <title>Complete Genome Sequence of Hyperthermophilic Palaeococcus pacificus DY20341T, Isolated from a Deep-Sea Hydrothermal Sediments.</title>
        <authorList>
            <person name="Zeng X."/>
            <person name="Shao Z."/>
        </authorList>
    </citation>
    <scope>NUCLEOTIDE SEQUENCE [LARGE SCALE GENOMIC DNA]</scope>
    <source>
        <strain evidence="4">DY20341</strain>
    </source>
</reference>
<dbReference type="CDD" id="cd03375">
    <property type="entry name" value="TPP_OGFOR"/>
    <property type="match status" value="1"/>
</dbReference>
<evidence type="ECO:0000256" key="1">
    <source>
        <dbReference type="ARBA" id="ARBA00023002"/>
    </source>
</evidence>
<dbReference type="PANTHER" id="PTHR48084">
    <property type="entry name" value="2-OXOGLUTARATE OXIDOREDUCTASE SUBUNIT KORB-RELATED"/>
    <property type="match status" value="1"/>
</dbReference>
<evidence type="ECO:0000259" key="2">
    <source>
        <dbReference type="Pfam" id="PF02775"/>
    </source>
</evidence>
<keyword evidence="4" id="KW-1185">Reference proteome</keyword>
<accession>A0A075LTT3</accession>
<feature type="domain" description="Thiamine pyrophosphate enzyme TPP-binding" evidence="2">
    <location>
        <begin position="56"/>
        <end position="204"/>
    </location>
</feature>
<dbReference type="InterPro" id="IPR051457">
    <property type="entry name" value="2-oxoacid:Fd_oxidoreductase"/>
</dbReference>
<dbReference type="KEGG" id="ppac:PAP_05655"/>
<dbReference type="Pfam" id="PF02775">
    <property type="entry name" value="TPP_enzyme_C"/>
    <property type="match status" value="1"/>
</dbReference>
<evidence type="ECO:0000313" key="3">
    <source>
        <dbReference type="EMBL" id="AIF69531.1"/>
    </source>
</evidence>
<dbReference type="GO" id="GO:0044272">
    <property type="term" value="P:sulfur compound biosynthetic process"/>
    <property type="evidence" value="ECO:0007669"/>
    <property type="project" value="UniProtKB-ARBA"/>
</dbReference>
<dbReference type="eggNOG" id="arCOG01599">
    <property type="taxonomic scope" value="Archaea"/>
</dbReference>
<dbReference type="OrthoDB" id="30755at2157"/>
<dbReference type="Gene3D" id="3.40.50.970">
    <property type="match status" value="1"/>
</dbReference>
<proteinExistence type="predicted"/>